<evidence type="ECO:0000256" key="10">
    <source>
        <dbReference type="ARBA" id="ARBA00038983"/>
    </source>
</evidence>
<feature type="domain" description="Dihydrodipicolinate reductase C-terminal" evidence="15">
    <location>
        <begin position="110"/>
        <end position="245"/>
    </location>
</feature>
<comment type="catalytic activity">
    <reaction evidence="12 13">
        <text>(S)-2,3,4,5-tetrahydrodipicolinate + NAD(+) + H2O = (2S,4S)-4-hydroxy-2,3,4,5-tetrahydrodipicolinate + NADH + H(+)</text>
        <dbReference type="Rhea" id="RHEA:35323"/>
        <dbReference type="ChEBI" id="CHEBI:15377"/>
        <dbReference type="ChEBI" id="CHEBI:15378"/>
        <dbReference type="ChEBI" id="CHEBI:16845"/>
        <dbReference type="ChEBI" id="CHEBI:57540"/>
        <dbReference type="ChEBI" id="CHEBI:57945"/>
        <dbReference type="ChEBI" id="CHEBI:67139"/>
        <dbReference type="EC" id="1.17.1.8"/>
    </reaction>
</comment>
<evidence type="ECO:0000256" key="8">
    <source>
        <dbReference type="ARBA" id="ARBA00023154"/>
    </source>
</evidence>
<name>A0A2Z6E3Z9_9GAMM</name>
<dbReference type="PANTHER" id="PTHR20836">
    <property type="entry name" value="DIHYDRODIPICOLINATE REDUCTASE"/>
    <property type="match status" value="1"/>
</dbReference>
<feature type="active site" description="Proton donor" evidence="13">
    <location>
        <position position="140"/>
    </location>
</feature>
<dbReference type="PROSITE" id="PS01298">
    <property type="entry name" value="DAPB"/>
    <property type="match status" value="1"/>
</dbReference>
<evidence type="ECO:0000256" key="2">
    <source>
        <dbReference type="ARBA" id="ARBA00022490"/>
    </source>
</evidence>
<dbReference type="Pfam" id="PF01113">
    <property type="entry name" value="DapB_N"/>
    <property type="match status" value="1"/>
</dbReference>
<dbReference type="Gene3D" id="3.40.50.720">
    <property type="entry name" value="NAD(P)-binding Rossmann-like Domain"/>
    <property type="match status" value="1"/>
</dbReference>
<dbReference type="GO" id="GO:0051287">
    <property type="term" value="F:NAD binding"/>
    <property type="evidence" value="ECO:0007669"/>
    <property type="project" value="UniProtKB-UniRule"/>
</dbReference>
<keyword evidence="2 13" id="KW-0963">Cytoplasm</keyword>
<dbReference type="UniPathway" id="UPA00034">
    <property type="reaction ID" value="UER00018"/>
</dbReference>
<dbReference type="GO" id="GO:0009089">
    <property type="term" value="P:lysine biosynthetic process via diaminopimelate"/>
    <property type="evidence" value="ECO:0007669"/>
    <property type="project" value="UniProtKB-UniRule"/>
</dbReference>
<evidence type="ECO:0000256" key="7">
    <source>
        <dbReference type="ARBA" id="ARBA00023027"/>
    </source>
</evidence>
<gene>
    <name evidence="13" type="primary">dapB</name>
    <name evidence="16" type="ORF">ALSL_1144</name>
</gene>
<proteinExistence type="inferred from homology"/>
<feature type="binding site" evidence="13">
    <location>
        <begin position="146"/>
        <end position="147"/>
    </location>
    <ligand>
        <name>(S)-2,3,4,5-tetrahydrodipicolinate</name>
        <dbReference type="ChEBI" id="CHEBI:16845"/>
    </ligand>
</feature>
<keyword evidence="6 13" id="KW-0560">Oxidoreductase</keyword>
<dbReference type="PANTHER" id="PTHR20836:SF0">
    <property type="entry name" value="4-HYDROXY-TETRAHYDRODIPICOLINATE REDUCTASE 1, CHLOROPLASTIC-RELATED"/>
    <property type="match status" value="1"/>
</dbReference>
<comment type="similarity">
    <text evidence="1 13">Belongs to the DapB family.</text>
</comment>
<dbReference type="GO" id="GO:0008839">
    <property type="term" value="F:4-hydroxy-tetrahydrodipicolinate reductase"/>
    <property type="evidence" value="ECO:0007669"/>
    <property type="project" value="UniProtKB-UniRule"/>
</dbReference>
<comment type="pathway">
    <text evidence="9 13">Amino-acid biosynthesis; L-lysine biosynthesis via DAP pathway; (S)-tetrahydrodipicolinate from L-aspartate: step 4/4.</text>
</comment>
<keyword evidence="7 13" id="KW-0520">NAD</keyword>
<evidence type="ECO:0000259" key="15">
    <source>
        <dbReference type="Pfam" id="PF05173"/>
    </source>
</evidence>
<keyword evidence="17" id="KW-1185">Reference proteome</keyword>
<dbReference type="EC" id="1.17.1.8" evidence="10 13"/>
<dbReference type="InterPro" id="IPR036291">
    <property type="entry name" value="NAD(P)-bd_dom_sf"/>
</dbReference>
<dbReference type="AlphaFoldDB" id="A0A2Z6E3Z9"/>
<dbReference type="GO" id="GO:0005829">
    <property type="term" value="C:cytosol"/>
    <property type="evidence" value="ECO:0007669"/>
    <property type="project" value="TreeGrafter"/>
</dbReference>
<comment type="caution">
    <text evidence="13">Was originally thought to be a dihydrodipicolinate reductase (DHDPR), catalyzing the conversion of dihydrodipicolinate to tetrahydrodipicolinate. However, it was shown in E.coli that the substrate of the enzymatic reaction is not dihydrodipicolinate (DHDP) but in fact (2S,4S)-4-hydroxy-2,3,4,5-tetrahydrodipicolinic acid (HTPA), the product released by the DapA-catalyzed reaction.</text>
</comment>
<dbReference type="Pfam" id="PF05173">
    <property type="entry name" value="DapB_C"/>
    <property type="match status" value="1"/>
</dbReference>
<dbReference type="GO" id="GO:0050661">
    <property type="term" value="F:NADP binding"/>
    <property type="evidence" value="ECO:0007669"/>
    <property type="project" value="UniProtKB-UniRule"/>
</dbReference>
<evidence type="ECO:0000313" key="16">
    <source>
        <dbReference type="EMBL" id="BBD79806.1"/>
    </source>
</evidence>
<dbReference type="NCBIfam" id="TIGR00036">
    <property type="entry name" value="dapB"/>
    <property type="match status" value="1"/>
</dbReference>
<accession>A0A2Z6E3Z9</accession>
<evidence type="ECO:0000256" key="1">
    <source>
        <dbReference type="ARBA" id="ARBA00006642"/>
    </source>
</evidence>
<comment type="catalytic activity">
    <reaction evidence="11 13">
        <text>(S)-2,3,4,5-tetrahydrodipicolinate + NADP(+) + H2O = (2S,4S)-4-hydroxy-2,3,4,5-tetrahydrodipicolinate + NADPH + H(+)</text>
        <dbReference type="Rhea" id="RHEA:35331"/>
        <dbReference type="ChEBI" id="CHEBI:15377"/>
        <dbReference type="ChEBI" id="CHEBI:15378"/>
        <dbReference type="ChEBI" id="CHEBI:16845"/>
        <dbReference type="ChEBI" id="CHEBI:57783"/>
        <dbReference type="ChEBI" id="CHEBI:58349"/>
        <dbReference type="ChEBI" id="CHEBI:67139"/>
        <dbReference type="EC" id="1.17.1.8"/>
    </reaction>
</comment>
<dbReference type="PIRSF" id="PIRSF000161">
    <property type="entry name" value="DHPR"/>
    <property type="match status" value="1"/>
</dbReference>
<dbReference type="SUPFAM" id="SSF51735">
    <property type="entry name" value="NAD(P)-binding Rossmann-fold domains"/>
    <property type="match status" value="1"/>
</dbReference>
<feature type="binding site" evidence="13">
    <location>
        <position position="137"/>
    </location>
    <ligand>
        <name>(S)-2,3,4,5-tetrahydrodipicolinate</name>
        <dbReference type="ChEBI" id="CHEBI:16845"/>
    </ligand>
</feature>
<evidence type="ECO:0000256" key="13">
    <source>
        <dbReference type="HAMAP-Rule" id="MF_00102"/>
    </source>
</evidence>
<keyword evidence="8 13" id="KW-0457">Lysine biosynthesis</keyword>
<dbReference type="EMBL" id="AP018560">
    <property type="protein sequence ID" value="BBD79806.1"/>
    <property type="molecule type" value="Genomic_DNA"/>
</dbReference>
<dbReference type="Gene3D" id="3.30.360.10">
    <property type="entry name" value="Dihydrodipicolinate Reductase, domain 2"/>
    <property type="match status" value="1"/>
</dbReference>
<feature type="domain" description="Dihydrodipicolinate reductase N-terminal" evidence="14">
    <location>
        <begin position="1"/>
        <end position="107"/>
    </location>
</feature>
<dbReference type="HAMAP" id="MF_00102">
    <property type="entry name" value="DapB"/>
    <property type="match status" value="1"/>
</dbReference>
<evidence type="ECO:0000259" key="14">
    <source>
        <dbReference type="Pfam" id="PF01113"/>
    </source>
</evidence>
<comment type="subcellular location">
    <subcellularLocation>
        <location evidence="13">Cytoplasm</location>
    </subcellularLocation>
</comment>
<feature type="binding site" evidence="13">
    <location>
        <begin position="104"/>
        <end position="107"/>
    </location>
    <ligand>
        <name>NAD(+)</name>
        <dbReference type="ChEBI" id="CHEBI:57540"/>
    </ligand>
</feature>
<evidence type="ECO:0000313" key="17">
    <source>
        <dbReference type="Proteomes" id="UP000270530"/>
    </source>
</evidence>
<protein>
    <recommendedName>
        <fullName evidence="10 13">4-hydroxy-tetrahydrodipicolinate reductase</fullName>
        <shortName evidence="13">HTPA reductase</shortName>
        <ecNumber evidence="10 13">1.17.1.8</ecNumber>
    </recommendedName>
</protein>
<evidence type="ECO:0000256" key="3">
    <source>
        <dbReference type="ARBA" id="ARBA00022605"/>
    </source>
</evidence>
<dbReference type="InterPro" id="IPR023940">
    <property type="entry name" value="DHDPR_bac"/>
</dbReference>
<evidence type="ECO:0000256" key="4">
    <source>
        <dbReference type="ARBA" id="ARBA00022857"/>
    </source>
</evidence>
<comment type="function">
    <text evidence="13">Catalyzes the conversion of 4-hydroxy-tetrahydrodipicolinate (HTPA) to tetrahydrodipicolinate.</text>
</comment>
<dbReference type="InterPro" id="IPR000846">
    <property type="entry name" value="DapB_N"/>
</dbReference>
<keyword evidence="3 13" id="KW-0028">Amino-acid biosynthesis</keyword>
<dbReference type="GO" id="GO:0019877">
    <property type="term" value="P:diaminopimelate biosynthetic process"/>
    <property type="evidence" value="ECO:0007669"/>
    <property type="project" value="UniProtKB-UniRule"/>
</dbReference>
<dbReference type="InterPro" id="IPR022663">
    <property type="entry name" value="DapB_C"/>
</dbReference>
<evidence type="ECO:0000256" key="12">
    <source>
        <dbReference type="ARBA" id="ARBA00049396"/>
    </source>
</evidence>
<dbReference type="CDD" id="cd02274">
    <property type="entry name" value="DHDPR_N"/>
    <property type="match status" value="1"/>
</dbReference>
<keyword evidence="5 13" id="KW-0220">Diaminopimelate biosynthesis</keyword>
<sequence length="250" mass="25606">MGGALLSLIEDDARFALAGALVSADSRRVGAPAGHHAGLRYDCDWAAVGPLDVVIDFSAPAALPALIEQCLARHAALVTGTTGFDATQEAWLAAAAAHIPVLQAANFSLGIAVLIRLVREAAAALHAWDLEILEAHHARKHDAPSGTALALGAAAAAARGTSLEAAAVYARQGQTGPRGPGSIGFAVIRGGDVVGEHSVQLFAAGERLELVHRATDRLIFARGALEAAYWLAGKPAGRYTLDALLAARAG</sequence>
<evidence type="ECO:0000256" key="6">
    <source>
        <dbReference type="ARBA" id="ARBA00023002"/>
    </source>
</evidence>
<keyword evidence="4 13" id="KW-0521">NADP</keyword>
<reference evidence="17" key="2">
    <citation type="submission" date="2018-06" db="EMBL/GenBank/DDBJ databases">
        <title>Genome sequence of Rhodanobacteraceae bacterium strain Dysh456.</title>
        <authorList>
            <person name="Fukui M."/>
        </authorList>
    </citation>
    <scope>NUCLEOTIDE SEQUENCE [LARGE SCALE GENOMIC DNA]</scope>
    <source>
        <strain evidence="17">Dysh456</strain>
    </source>
</reference>
<evidence type="ECO:0000256" key="5">
    <source>
        <dbReference type="ARBA" id="ARBA00022915"/>
    </source>
</evidence>
<dbReference type="GO" id="GO:0016726">
    <property type="term" value="F:oxidoreductase activity, acting on CH or CH2 groups, NAD or NADP as acceptor"/>
    <property type="evidence" value="ECO:0007669"/>
    <property type="project" value="UniProtKB-UniRule"/>
</dbReference>
<dbReference type="Proteomes" id="UP000270530">
    <property type="component" value="Chromosome"/>
</dbReference>
<evidence type="ECO:0000256" key="9">
    <source>
        <dbReference type="ARBA" id="ARBA00037922"/>
    </source>
</evidence>
<comment type="caution">
    <text evidence="13">Lacks conserved residue(s) required for the propagation of feature annotation.</text>
</comment>
<feature type="active site" description="Proton donor/acceptor" evidence="13">
    <location>
        <position position="136"/>
    </location>
</feature>
<dbReference type="SUPFAM" id="SSF55347">
    <property type="entry name" value="Glyceraldehyde-3-phosphate dehydrogenase-like, C-terminal domain"/>
    <property type="match status" value="1"/>
</dbReference>
<feature type="binding site" evidence="13">
    <location>
        <begin position="80"/>
        <end position="82"/>
    </location>
    <ligand>
        <name>NAD(+)</name>
        <dbReference type="ChEBI" id="CHEBI:57540"/>
    </ligand>
</feature>
<organism evidence="16 17">
    <name type="scientific">Aerosticca soli</name>
    <dbReference type="NCBI Taxonomy" id="2010829"/>
    <lineage>
        <taxon>Bacteria</taxon>
        <taxon>Pseudomonadati</taxon>
        <taxon>Pseudomonadota</taxon>
        <taxon>Gammaproteobacteria</taxon>
        <taxon>Lysobacterales</taxon>
        <taxon>Rhodanobacteraceae</taxon>
        <taxon>Aerosticca</taxon>
    </lineage>
</organism>
<evidence type="ECO:0000256" key="11">
    <source>
        <dbReference type="ARBA" id="ARBA00049080"/>
    </source>
</evidence>
<dbReference type="KEGG" id="rbd:ALSL_1144"/>
<comment type="subunit">
    <text evidence="13">Homotetramer.</text>
</comment>
<dbReference type="InterPro" id="IPR022664">
    <property type="entry name" value="DapB_N_CS"/>
</dbReference>
<reference evidence="17" key="1">
    <citation type="submission" date="2018-04" db="EMBL/GenBank/DDBJ databases">
        <authorList>
            <person name="Watanabe M."/>
            <person name="Kojima H."/>
        </authorList>
    </citation>
    <scope>NUCLEOTIDE SEQUENCE [LARGE SCALE GENOMIC DNA]</scope>
    <source>
        <strain evidence="17">Dysh456</strain>
    </source>
</reference>